<keyword evidence="8" id="KW-1185">Reference proteome</keyword>
<sequence length="217" mass="23565">MTSPQSDLIERSAFDDAGLTDWRMFLRALHTRYDPGSYAAGLALVAAIGAAAEEQDHHPDLDLRWGHVNVLLTSHDSGGVTVRDLRLARRISEIAAAAGAVARPQLVQRIEIALDTADWRRIRPFWKAVLGGADNPRLPDEVRDPDGATPTLWFQETEPHETPKQRFHLDIRVPVDVAGERIAAGLAAGGVLVSDESAPDFVVLADPDGNRVCIGTS</sequence>
<dbReference type="CDD" id="cd00488">
    <property type="entry name" value="PCD_DCoH"/>
    <property type="match status" value="1"/>
</dbReference>
<dbReference type="Gene3D" id="3.10.180.10">
    <property type="entry name" value="2,3-Dihydroxybiphenyl 1,2-Dioxygenase, domain 1"/>
    <property type="match status" value="1"/>
</dbReference>
<evidence type="ECO:0000313" key="7">
    <source>
        <dbReference type="EMBL" id="MDO7869110.1"/>
    </source>
</evidence>
<dbReference type="InterPro" id="IPR041581">
    <property type="entry name" value="Glyoxalase_6"/>
</dbReference>
<comment type="catalytic activity">
    <reaction evidence="1">
        <text>(4aS,6R)-4a-hydroxy-L-erythro-5,6,7,8-tetrahydrobiopterin = (6R)-L-erythro-6,7-dihydrobiopterin + H2O</text>
        <dbReference type="Rhea" id="RHEA:11920"/>
        <dbReference type="ChEBI" id="CHEBI:15377"/>
        <dbReference type="ChEBI" id="CHEBI:15642"/>
        <dbReference type="ChEBI" id="CHEBI:43120"/>
        <dbReference type="EC" id="4.2.1.96"/>
    </reaction>
</comment>
<dbReference type="Gene3D" id="3.30.1360.20">
    <property type="entry name" value="Transcriptional coactivator/pterin dehydratase"/>
    <property type="match status" value="1"/>
</dbReference>
<accession>A0ABT9B2W3</accession>
<dbReference type="Proteomes" id="UP001233314">
    <property type="component" value="Unassembled WGS sequence"/>
</dbReference>
<name>A0ABT9B2W3_9ACTN</name>
<dbReference type="SUPFAM" id="SSF54593">
    <property type="entry name" value="Glyoxalase/Bleomycin resistance protein/Dihydroxybiphenyl dioxygenase"/>
    <property type="match status" value="1"/>
</dbReference>
<evidence type="ECO:0000256" key="2">
    <source>
        <dbReference type="ARBA" id="ARBA00006472"/>
    </source>
</evidence>
<dbReference type="RefSeq" id="WP_305028525.1">
    <property type="nucleotide sequence ID" value="NZ_JAUQTA010000002.1"/>
</dbReference>
<evidence type="ECO:0000259" key="6">
    <source>
        <dbReference type="Pfam" id="PF18029"/>
    </source>
</evidence>
<dbReference type="CDD" id="cd06587">
    <property type="entry name" value="VOC"/>
    <property type="match status" value="1"/>
</dbReference>
<dbReference type="EMBL" id="JAUQTA010000002">
    <property type="protein sequence ID" value="MDO7869110.1"/>
    <property type="molecule type" value="Genomic_DNA"/>
</dbReference>
<comment type="similarity">
    <text evidence="2">Belongs to the pterin-4-alpha-carbinolamine dehydratase family.</text>
</comment>
<evidence type="ECO:0000256" key="4">
    <source>
        <dbReference type="ARBA" id="ARBA00021735"/>
    </source>
</evidence>
<keyword evidence="5" id="KW-0456">Lyase</keyword>
<dbReference type="EC" id="4.2.1.96" evidence="3"/>
<dbReference type="InterPro" id="IPR001533">
    <property type="entry name" value="Pterin_deHydtase"/>
</dbReference>
<dbReference type="PANTHER" id="PTHR35908">
    <property type="entry name" value="HYPOTHETICAL FUSION PROTEIN"/>
    <property type="match status" value="1"/>
</dbReference>
<dbReference type="InterPro" id="IPR029068">
    <property type="entry name" value="Glyas_Bleomycin-R_OHBP_Dase"/>
</dbReference>
<reference evidence="7 8" key="1">
    <citation type="submission" date="2023-07" db="EMBL/GenBank/DDBJ databases">
        <title>Nocardioides sp. nov WY-20 isolated from soil.</title>
        <authorList>
            <person name="Liu B."/>
            <person name="Wan Y."/>
        </authorList>
    </citation>
    <scope>NUCLEOTIDE SEQUENCE [LARGE SCALE GENOMIC DNA]</scope>
    <source>
        <strain evidence="7 8">WY-20</strain>
    </source>
</reference>
<dbReference type="InterPro" id="IPR036428">
    <property type="entry name" value="PCD_sf"/>
</dbReference>
<gene>
    <name evidence="7" type="ORF">Q5722_12125</name>
</gene>
<dbReference type="SUPFAM" id="SSF55248">
    <property type="entry name" value="PCD-like"/>
    <property type="match status" value="1"/>
</dbReference>
<proteinExistence type="inferred from homology"/>
<evidence type="ECO:0000256" key="1">
    <source>
        <dbReference type="ARBA" id="ARBA00001554"/>
    </source>
</evidence>
<evidence type="ECO:0000313" key="8">
    <source>
        <dbReference type="Proteomes" id="UP001233314"/>
    </source>
</evidence>
<dbReference type="Pfam" id="PF01329">
    <property type="entry name" value="Pterin_4a"/>
    <property type="match status" value="1"/>
</dbReference>
<organism evidence="7 8">
    <name type="scientific">Nocardioides jiangxiensis</name>
    <dbReference type="NCBI Taxonomy" id="3064524"/>
    <lineage>
        <taxon>Bacteria</taxon>
        <taxon>Bacillati</taxon>
        <taxon>Actinomycetota</taxon>
        <taxon>Actinomycetes</taxon>
        <taxon>Propionibacteriales</taxon>
        <taxon>Nocardioidaceae</taxon>
        <taxon>Nocardioides</taxon>
    </lineage>
</organism>
<dbReference type="PANTHER" id="PTHR35908:SF1">
    <property type="entry name" value="CONSERVED PROTEIN"/>
    <property type="match status" value="1"/>
</dbReference>
<evidence type="ECO:0000256" key="5">
    <source>
        <dbReference type="ARBA" id="ARBA00023239"/>
    </source>
</evidence>
<comment type="caution">
    <text evidence="7">The sequence shown here is derived from an EMBL/GenBank/DDBJ whole genome shotgun (WGS) entry which is preliminary data.</text>
</comment>
<protein>
    <recommendedName>
        <fullName evidence="4">Putative pterin-4-alpha-carbinolamine dehydratase</fullName>
        <ecNumber evidence="3">4.2.1.96</ecNumber>
    </recommendedName>
</protein>
<evidence type="ECO:0000256" key="3">
    <source>
        <dbReference type="ARBA" id="ARBA00013252"/>
    </source>
</evidence>
<feature type="domain" description="Glyoxalase-like" evidence="6">
    <location>
        <begin position="112"/>
        <end position="214"/>
    </location>
</feature>
<dbReference type="Pfam" id="PF18029">
    <property type="entry name" value="Glyoxalase_6"/>
    <property type="match status" value="1"/>
</dbReference>